<dbReference type="InterPro" id="IPR000182">
    <property type="entry name" value="GNAT_dom"/>
</dbReference>
<evidence type="ECO:0000313" key="3">
    <source>
        <dbReference type="Proteomes" id="UP000623129"/>
    </source>
</evidence>
<keyword evidence="3" id="KW-1185">Reference proteome</keyword>
<dbReference type="PANTHER" id="PTHR47370:SF10">
    <property type="entry name" value="N-ACETYLTRANSFERASE HLS1-RELATED"/>
    <property type="match status" value="1"/>
</dbReference>
<evidence type="ECO:0000259" key="1">
    <source>
        <dbReference type="Pfam" id="PF00583"/>
    </source>
</evidence>
<reference evidence="2" key="1">
    <citation type="submission" date="2020-01" db="EMBL/GenBank/DDBJ databases">
        <title>Genome sequence of Kobresia littledalei, the first chromosome-level genome in the family Cyperaceae.</title>
        <authorList>
            <person name="Qu G."/>
        </authorList>
    </citation>
    <scope>NUCLEOTIDE SEQUENCE</scope>
    <source>
        <strain evidence="2">C.B.Clarke</strain>
        <tissue evidence="2">Leaf</tissue>
    </source>
</reference>
<dbReference type="InterPro" id="IPR016181">
    <property type="entry name" value="Acyl_CoA_acyltransferase"/>
</dbReference>
<dbReference type="PANTHER" id="PTHR47370">
    <property type="entry name" value="ACYL-COA N-ACYLTRANSFERASES (NAT) SUPERFAMILY PROTEIN"/>
    <property type="match status" value="1"/>
</dbReference>
<name>A0A833QRI1_9POAL</name>
<dbReference type="Proteomes" id="UP000623129">
    <property type="component" value="Unassembled WGS sequence"/>
</dbReference>
<protein>
    <submittedName>
        <fullName evidence="2">Putative N-acetyltransferase HLS1</fullName>
    </submittedName>
</protein>
<accession>A0A833QRI1</accession>
<gene>
    <name evidence="2" type="ORF">FCM35_KLT11469</name>
</gene>
<dbReference type="Pfam" id="PF00583">
    <property type="entry name" value="Acetyltransf_1"/>
    <property type="match status" value="1"/>
</dbReference>
<proteinExistence type="predicted"/>
<dbReference type="SUPFAM" id="SSF55729">
    <property type="entry name" value="Acyl-CoA N-acyltransferases (Nat)"/>
    <property type="match status" value="1"/>
</dbReference>
<dbReference type="OrthoDB" id="41532at2759"/>
<evidence type="ECO:0000313" key="2">
    <source>
        <dbReference type="EMBL" id="KAF3324002.1"/>
    </source>
</evidence>
<feature type="domain" description="N-acetyltransferase" evidence="1">
    <location>
        <begin position="1"/>
        <end position="44"/>
    </location>
</feature>
<keyword evidence="2" id="KW-0808">Transferase</keyword>
<sequence length="285" mass="32226">MGIALKLVQQMEKWFKRMGAEYSYMAADKDNEASVKLFTERCGYNMFRAPLVLVNPVHRHRVPVPHRGVRLVRLSQHEAEVLYRHHFACTEFFPHDIDSVLSNPLSLGTFLAVPAQRLRSAWDGIEKFLASPPSSWAVLSVWNCKNSFQLEVRGASKLVRTLAGTSRFIDRMLPWFKIPSFPNLFRPFGVYFLYGVGGAGPEAQHLMRALCAHAHNMARDGGCGLVATEVAECEPIRSGVPHWGRLSFADLWCVKRLSEEYSDGEIGDWTKARPPPSIFVDPREV</sequence>
<dbReference type="GO" id="GO:0016747">
    <property type="term" value="F:acyltransferase activity, transferring groups other than amino-acyl groups"/>
    <property type="evidence" value="ECO:0007669"/>
    <property type="project" value="InterPro"/>
</dbReference>
<dbReference type="InterPro" id="IPR052810">
    <property type="entry name" value="Plant_NAT"/>
</dbReference>
<dbReference type="AlphaFoldDB" id="A0A833QRI1"/>
<dbReference type="EMBL" id="SWLB01000022">
    <property type="protein sequence ID" value="KAF3324002.1"/>
    <property type="molecule type" value="Genomic_DNA"/>
</dbReference>
<comment type="caution">
    <text evidence="2">The sequence shown here is derived from an EMBL/GenBank/DDBJ whole genome shotgun (WGS) entry which is preliminary data.</text>
</comment>
<organism evidence="2 3">
    <name type="scientific">Carex littledalei</name>
    <dbReference type="NCBI Taxonomy" id="544730"/>
    <lineage>
        <taxon>Eukaryota</taxon>
        <taxon>Viridiplantae</taxon>
        <taxon>Streptophyta</taxon>
        <taxon>Embryophyta</taxon>
        <taxon>Tracheophyta</taxon>
        <taxon>Spermatophyta</taxon>
        <taxon>Magnoliopsida</taxon>
        <taxon>Liliopsida</taxon>
        <taxon>Poales</taxon>
        <taxon>Cyperaceae</taxon>
        <taxon>Cyperoideae</taxon>
        <taxon>Cariceae</taxon>
        <taxon>Carex</taxon>
        <taxon>Carex subgen. Euthyceras</taxon>
    </lineage>
</organism>